<sequence>MYGRYTQDLGAFAKDEAARIRRQQERWKGSPKEQLRPSELLEYDQSRCARCRTYLCLWPTISVFWIKRAPRGL</sequence>
<dbReference type="EMBL" id="CM037621">
    <property type="protein sequence ID" value="KAH8002628.1"/>
    <property type="molecule type" value="Genomic_DNA"/>
</dbReference>
<accession>A0ACB8FBS9</accession>
<evidence type="ECO:0000313" key="2">
    <source>
        <dbReference type="Proteomes" id="UP000827872"/>
    </source>
</evidence>
<gene>
    <name evidence="1" type="primary">CLCN2_1</name>
    <name evidence="1" type="ORF">K3G42_026806</name>
</gene>
<proteinExistence type="predicted"/>
<evidence type="ECO:0000313" key="1">
    <source>
        <dbReference type="EMBL" id="KAH8002628.1"/>
    </source>
</evidence>
<comment type="caution">
    <text evidence="1">The sequence shown here is derived from an EMBL/GenBank/DDBJ whole genome shotgun (WGS) entry which is preliminary data.</text>
</comment>
<dbReference type="Proteomes" id="UP000827872">
    <property type="component" value="Linkage Group LG08"/>
</dbReference>
<keyword evidence="2" id="KW-1185">Reference proteome</keyword>
<name>A0ACB8FBS9_9SAUR</name>
<reference evidence="1" key="1">
    <citation type="submission" date="2021-08" db="EMBL/GenBank/DDBJ databases">
        <title>The first chromosome-level gecko genome reveals the dynamic sex chromosomes of Neotropical dwarf geckos (Sphaerodactylidae: Sphaerodactylus).</title>
        <authorList>
            <person name="Pinto B.J."/>
            <person name="Keating S.E."/>
            <person name="Gamble T."/>
        </authorList>
    </citation>
    <scope>NUCLEOTIDE SEQUENCE</scope>
    <source>
        <strain evidence="1">TG3544</strain>
    </source>
</reference>
<protein>
    <submittedName>
        <fullName evidence="1">Chloride channel protein 2</fullName>
    </submittedName>
</protein>
<organism evidence="1 2">
    <name type="scientific">Sphaerodactylus townsendi</name>
    <dbReference type="NCBI Taxonomy" id="933632"/>
    <lineage>
        <taxon>Eukaryota</taxon>
        <taxon>Metazoa</taxon>
        <taxon>Chordata</taxon>
        <taxon>Craniata</taxon>
        <taxon>Vertebrata</taxon>
        <taxon>Euteleostomi</taxon>
        <taxon>Lepidosauria</taxon>
        <taxon>Squamata</taxon>
        <taxon>Bifurcata</taxon>
        <taxon>Gekkota</taxon>
        <taxon>Sphaerodactylidae</taxon>
        <taxon>Sphaerodactylus</taxon>
    </lineage>
</organism>